<evidence type="ECO:0000313" key="2">
    <source>
        <dbReference type="Proteomes" id="UP000033881"/>
    </source>
</evidence>
<dbReference type="Proteomes" id="UP000033881">
    <property type="component" value="Unassembled WGS sequence"/>
</dbReference>
<dbReference type="EMBL" id="LBWB01000033">
    <property type="protein sequence ID" value="KKQ98856.1"/>
    <property type="molecule type" value="Genomic_DNA"/>
</dbReference>
<reference evidence="1 2" key="1">
    <citation type="journal article" date="2015" name="Nature">
        <title>rRNA introns, odd ribosomes, and small enigmatic genomes across a large radiation of phyla.</title>
        <authorList>
            <person name="Brown C.T."/>
            <person name="Hug L.A."/>
            <person name="Thomas B.C."/>
            <person name="Sharon I."/>
            <person name="Castelle C.J."/>
            <person name="Singh A."/>
            <person name="Wilkins M.J."/>
            <person name="Williams K.H."/>
            <person name="Banfield J.F."/>
        </authorList>
    </citation>
    <scope>NUCLEOTIDE SEQUENCE [LARGE SCALE GENOMIC DNA]</scope>
</reference>
<organism evidence="1 2">
    <name type="scientific">Candidatus Woesebacteria bacterium GW2011_GWB1_39_12</name>
    <dbReference type="NCBI Taxonomy" id="1618574"/>
    <lineage>
        <taxon>Bacteria</taxon>
        <taxon>Candidatus Woeseibacteriota</taxon>
    </lineage>
</organism>
<dbReference type="AlphaFoldDB" id="A0A0G0QAY7"/>
<accession>A0A0G0QAY7</accession>
<name>A0A0G0QAY7_9BACT</name>
<comment type="caution">
    <text evidence="1">The sequence shown here is derived from an EMBL/GenBank/DDBJ whole genome shotgun (WGS) entry which is preliminary data.</text>
</comment>
<protein>
    <submittedName>
        <fullName evidence="1">Uncharacterized protein</fullName>
    </submittedName>
</protein>
<dbReference type="STRING" id="1618574.UT24_C0033G0011"/>
<evidence type="ECO:0000313" key="1">
    <source>
        <dbReference type="EMBL" id="KKQ98856.1"/>
    </source>
</evidence>
<sequence>MKTEDIKVGGIYWISLKDDEDDDAYSFGPCIVQRLSEHQIHGDGAFVEFLPGHLWCGVLITENRGGITWFPLSSFVALLGRTDDPRGVKDENDICFIVNEAITERLIRSEEIV</sequence>
<proteinExistence type="predicted"/>
<gene>
    <name evidence="1" type="ORF">UT24_C0033G0011</name>
</gene>